<feature type="region of interest" description="Disordered" evidence="1">
    <location>
        <begin position="584"/>
        <end position="607"/>
    </location>
</feature>
<dbReference type="Proteomes" id="UP000324832">
    <property type="component" value="Unassembled WGS sequence"/>
</dbReference>
<dbReference type="AlphaFoldDB" id="A0A5E4Q8J0"/>
<protein>
    <submittedName>
        <fullName evidence="2">Uncharacterized protein</fullName>
    </submittedName>
</protein>
<keyword evidence="3" id="KW-1185">Reference proteome</keyword>
<evidence type="ECO:0000313" key="2">
    <source>
        <dbReference type="EMBL" id="VVC94551.1"/>
    </source>
</evidence>
<accession>A0A5E4Q8J0</accession>
<name>A0A5E4Q8J0_9NEOP</name>
<proteinExistence type="predicted"/>
<evidence type="ECO:0000256" key="1">
    <source>
        <dbReference type="SAM" id="MobiDB-lite"/>
    </source>
</evidence>
<sequence>MTLDKQRILSELGSVVNQLQSADCGCIGNLFGNSNQSNNQTSYSNMNGHQPCGGYGHSCCYGSGHGHGYGYNLKAESGEPYSNQQPYGYQQAPSHCMGRCNPAKLYADTYGYLNQNLMQPTVKEVYDDLKSITPDNTIMNSPIGKQFGLAGAGVTSLGKGNQNLSNNNGITNSPINGTAQPSQNMPGMGPEILQMVNKVSNNYKQNMSASQAPHVATENIREVPNATLQPNAVSQNPGNYMNPQTIYASGIPDSSQYMKQASITQSQIPGQMPYTVNGNDTQNGMQNISGNSGQLTQNIQPNNLTQQMRSQQRPMSQQPYGMHTQGINKFNEMFPGVTQGLGGDLGFDPMTIAIQMNPANHQQQAYKMMHNLIDNHSNVNKNMASAPSYDTSQQKMEPERNLNPPALHSSQLQAQQIQQNLQPFSDTQNASNTNQYAQHVPTQLQHLTTTTLPQHTEQIYYNTQLPNKDQAQLLQENKISENNKPLWQNNSQQRVDPNTGASHMTPNLPTLYEGYSTIPQARQNMHPQSFPVQPTQNKEPIYPVDTSKRMERIERNATYNTLGQPVEMLPADLYHQPLPNLPQTLSPDPIQRNRTDESKFSNVKSTVSKTSIMGAKQIGRNPSRNQLQHIYNQYRGSQSFTQQNVKPIQEQGATQSTGQLNVPQVQTQHQNRIPIEKVGGDSPANVVQDQLTNKVEHVIAQIGDVPQNNKVDTLAEKDVAVNNRKVRNGLQDMVFTSYPISAAWTFHGGSESPRRRF</sequence>
<dbReference type="EMBL" id="FZQP02002037">
    <property type="protein sequence ID" value="VVC94551.1"/>
    <property type="molecule type" value="Genomic_DNA"/>
</dbReference>
<gene>
    <name evidence="2" type="ORF">LSINAPIS_LOCUS6466</name>
</gene>
<feature type="compositionally biased region" description="Polar residues" evidence="1">
    <location>
        <begin position="378"/>
        <end position="395"/>
    </location>
</feature>
<organism evidence="2 3">
    <name type="scientific">Leptidea sinapis</name>
    <dbReference type="NCBI Taxonomy" id="189913"/>
    <lineage>
        <taxon>Eukaryota</taxon>
        <taxon>Metazoa</taxon>
        <taxon>Ecdysozoa</taxon>
        <taxon>Arthropoda</taxon>
        <taxon>Hexapoda</taxon>
        <taxon>Insecta</taxon>
        <taxon>Pterygota</taxon>
        <taxon>Neoptera</taxon>
        <taxon>Endopterygota</taxon>
        <taxon>Lepidoptera</taxon>
        <taxon>Glossata</taxon>
        <taxon>Ditrysia</taxon>
        <taxon>Papilionoidea</taxon>
        <taxon>Pieridae</taxon>
        <taxon>Dismorphiinae</taxon>
        <taxon>Leptidea</taxon>
    </lineage>
</organism>
<evidence type="ECO:0000313" key="3">
    <source>
        <dbReference type="Proteomes" id="UP000324832"/>
    </source>
</evidence>
<feature type="region of interest" description="Disordered" evidence="1">
    <location>
        <begin position="378"/>
        <end position="419"/>
    </location>
</feature>
<reference evidence="2 3" key="1">
    <citation type="submission" date="2017-07" db="EMBL/GenBank/DDBJ databases">
        <authorList>
            <person name="Talla V."/>
            <person name="Backstrom N."/>
        </authorList>
    </citation>
    <scope>NUCLEOTIDE SEQUENCE [LARGE SCALE GENOMIC DNA]</scope>
</reference>